<evidence type="ECO:0000313" key="2">
    <source>
        <dbReference type="Proteomes" id="UP001151699"/>
    </source>
</evidence>
<reference evidence="1" key="1">
    <citation type="submission" date="2022-07" db="EMBL/GenBank/DDBJ databases">
        <authorList>
            <person name="Trinca V."/>
            <person name="Uliana J.V.C."/>
            <person name="Torres T.T."/>
            <person name="Ward R.J."/>
            <person name="Monesi N."/>
        </authorList>
    </citation>
    <scope>NUCLEOTIDE SEQUENCE</scope>
    <source>
        <strain evidence="1">HSMRA1968</strain>
        <tissue evidence="1">Whole embryos</tissue>
    </source>
</reference>
<dbReference type="Proteomes" id="UP001151699">
    <property type="component" value="Chromosome B"/>
</dbReference>
<keyword evidence="2" id="KW-1185">Reference proteome</keyword>
<protein>
    <submittedName>
        <fullName evidence="1">Uncharacterized protein</fullName>
    </submittedName>
</protein>
<dbReference type="EMBL" id="WJQU01000002">
    <property type="protein sequence ID" value="KAJ6642597.1"/>
    <property type="molecule type" value="Genomic_DNA"/>
</dbReference>
<organism evidence="1 2">
    <name type="scientific">Pseudolycoriella hygida</name>
    <dbReference type="NCBI Taxonomy" id="35572"/>
    <lineage>
        <taxon>Eukaryota</taxon>
        <taxon>Metazoa</taxon>
        <taxon>Ecdysozoa</taxon>
        <taxon>Arthropoda</taxon>
        <taxon>Hexapoda</taxon>
        <taxon>Insecta</taxon>
        <taxon>Pterygota</taxon>
        <taxon>Neoptera</taxon>
        <taxon>Endopterygota</taxon>
        <taxon>Diptera</taxon>
        <taxon>Nematocera</taxon>
        <taxon>Sciaroidea</taxon>
        <taxon>Sciaridae</taxon>
        <taxon>Pseudolycoriella</taxon>
    </lineage>
</organism>
<proteinExistence type="predicted"/>
<sequence length="90" mass="10538">MKTQQQIQFTKLIIHNITPTYCVEILPQEMKDECAVVKDEMTKEKVPSNVKSKPPILWIQRHSFIMPNETWNHIHVANKLVKGHAMFITI</sequence>
<name>A0A9Q0S238_9DIPT</name>
<evidence type="ECO:0000313" key="1">
    <source>
        <dbReference type="EMBL" id="KAJ6642597.1"/>
    </source>
</evidence>
<accession>A0A9Q0S238</accession>
<gene>
    <name evidence="1" type="ORF">Bhyg_07550</name>
</gene>
<dbReference type="AlphaFoldDB" id="A0A9Q0S238"/>
<comment type="caution">
    <text evidence="1">The sequence shown here is derived from an EMBL/GenBank/DDBJ whole genome shotgun (WGS) entry which is preliminary data.</text>
</comment>